<reference evidence="1" key="1">
    <citation type="submission" date="2020-11" db="EMBL/GenBank/DDBJ databases">
        <authorList>
            <person name="Tran Van P."/>
        </authorList>
    </citation>
    <scope>NUCLEOTIDE SEQUENCE</scope>
</reference>
<name>A0A7R9A1K1_9CRUS</name>
<proteinExistence type="predicted"/>
<protein>
    <submittedName>
        <fullName evidence="1">Uncharacterized protein</fullName>
    </submittedName>
</protein>
<feature type="non-terminal residue" evidence="1">
    <location>
        <position position="1"/>
    </location>
</feature>
<evidence type="ECO:0000313" key="1">
    <source>
        <dbReference type="EMBL" id="CAD7239787.1"/>
    </source>
</evidence>
<dbReference type="AlphaFoldDB" id="A0A7R9A1K1"/>
<gene>
    <name evidence="1" type="ORF">CTOB1V02_LOCUS17602</name>
</gene>
<dbReference type="EMBL" id="OB741494">
    <property type="protein sequence ID" value="CAD7239787.1"/>
    <property type="molecule type" value="Genomic_DNA"/>
</dbReference>
<accession>A0A7R9A1K1</accession>
<sequence>MDSKTVFTFLSLQPPSSVLSYPLSPSPTPEDVRPPSRNVDVSSFPLQLPPTVSGPDLFLPEANPLDARFVLPILATIGGITVYCYIVCLLCLLISF</sequence>
<organism evidence="1">
    <name type="scientific">Cyprideis torosa</name>
    <dbReference type="NCBI Taxonomy" id="163714"/>
    <lineage>
        <taxon>Eukaryota</taxon>
        <taxon>Metazoa</taxon>
        <taxon>Ecdysozoa</taxon>
        <taxon>Arthropoda</taxon>
        <taxon>Crustacea</taxon>
        <taxon>Oligostraca</taxon>
        <taxon>Ostracoda</taxon>
        <taxon>Podocopa</taxon>
        <taxon>Podocopida</taxon>
        <taxon>Cytherocopina</taxon>
        <taxon>Cytheroidea</taxon>
        <taxon>Cytherideidae</taxon>
        <taxon>Cyprideis</taxon>
    </lineage>
</organism>